<keyword evidence="2" id="KW-0540">Nuclease</keyword>
<dbReference type="Proteomes" id="UP000193309">
    <property type="component" value="Unassembled WGS sequence"/>
</dbReference>
<dbReference type="SUPFAM" id="SSF52980">
    <property type="entry name" value="Restriction endonuclease-like"/>
    <property type="match status" value="1"/>
</dbReference>
<dbReference type="GO" id="GO:0004519">
    <property type="term" value="F:endonuclease activity"/>
    <property type="evidence" value="ECO:0007669"/>
    <property type="project" value="UniProtKB-KW"/>
</dbReference>
<dbReference type="Pfam" id="PF04480">
    <property type="entry name" value="DUF559"/>
    <property type="match status" value="1"/>
</dbReference>
<sequence length="304" mass="33764">MEFGNDQIVDSAALRARGLSQRQIERLVRAGRLHRVEPGVFTTSPPEGKLLLRALVHRRPDLVFTGRTALQLRQGGAITLPVQAVTSVGRSGHSSAKLSLVRRRETRHEEVAGFRVTLRAVSVGDADEVTDAELIAYLEGEFTGHQGKEALAAEVATMLRVPARFHRLVSGAAIGADSEAEREVARALIARGVAIEQNVFIEHYYFDIVLPEAGIIVEIDGYQFHSAESRESFVQDRWKANLATRRGYRVLRYSGSCVRHHLEPVVEQIVATAQGSSVQLVTERLPVWKWHHVFTRGPAWWGGD</sequence>
<reference evidence="3" key="1">
    <citation type="submission" date="2017-04" db="EMBL/GenBank/DDBJ databases">
        <authorList>
            <person name="Varghese N."/>
            <person name="Submissions S."/>
        </authorList>
    </citation>
    <scope>NUCLEOTIDE SEQUENCE [LARGE SCALE GENOMIC DNA]</scope>
    <source>
        <strain evidence="3">VDS</strain>
    </source>
</reference>
<organism evidence="2 3">
    <name type="scientific">Corynebacterium pollutisoli</name>
    <dbReference type="NCBI Taxonomy" id="1610489"/>
    <lineage>
        <taxon>Bacteria</taxon>
        <taxon>Bacillati</taxon>
        <taxon>Actinomycetota</taxon>
        <taxon>Actinomycetes</taxon>
        <taxon>Mycobacteriales</taxon>
        <taxon>Corynebacteriaceae</taxon>
        <taxon>Corynebacterium</taxon>
    </lineage>
</organism>
<dbReference type="EMBL" id="FXAR01000002">
    <property type="protein sequence ID" value="SMG16038.1"/>
    <property type="molecule type" value="Genomic_DNA"/>
</dbReference>
<keyword evidence="2" id="KW-0378">Hydrolase</keyword>
<dbReference type="Gene3D" id="3.40.960.10">
    <property type="entry name" value="VSR Endonuclease"/>
    <property type="match status" value="1"/>
</dbReference>
<name>A0A1X7IMX7_9CORY</name>
<dbReference type="OrthoDB" id="4419644at2"/>
<dbReference type="AlphaFoldDB" id="A0A1X7IMX7"/>
<evidence type="ECO:0000313" key="2">
    <source>
        <dbReference type="EMBL" id="SMG16038.1"/>
    </source>
</evidence>
<accession>A0A1X7IMX7</accession>
<keyword evidence="2" id="KW-0255">Endonuclease</keyword>
<dbReference type="InterPro" id="IPR011335">
    <property type="entry name" value="Restrct_endonuc-II-like"/>
</dbReference>
<dbReference type="STRING" id="1610489.SAMN06295981_0797"/>
<proteinExistence type="predicted"/>
<feature type="domain" description="DUF559" evidence="1">
    <location>
        <begin position="191"/>
        <end position="272"/>
    </location>
</feature>
<dbReference type="InterPro" id="IPR007569">
    <property type="entry name" value="DUF559"/>
</dbReference>
<dbReference type="RefSeq" id="WP_085548948.1">
    <property type="nucleotide sequence ID" value="NZ_FXAR01000002.1"/>
</dbReference>
<keyword evidence="3" id="KW-1185">Reference proteome</keyword>
<evidence type="ECO:0000313" key="3">
    <source>
        <dbReference type="Proteomes" id="UP000193309"/>
    </source>
</evidence>
<evidence type="ECO:0000259" key="1">
    <source>
        <dbReference type="Pfam" id="PF04480"/>
    </source>
</evidence>
<protein>
    <submittedName>
        <fullName evidence="2">Very-short-patch-repair endonuclease</fullName>
    </submittedName>
</protein>
<gene>
    <name evidence="2" type="ORF">SAMN06295981_0797</name>
</gene>